<evidence type="ECO:0000256" key="4">
    <source>
        <dbReference type="ARBA" id="ARBA00022692"/>
    </source>
</evidence>
<dbReference type="PANTHER" id="PTHR35093">
    <property type="entry name" value="OUTER MEMBRANE PROTEIN NMB0088-RELATED"/>
    <property type="match status" value="1"/>
</dbReference>
<comment type="caution">
    <text evidence="9">The sequence shown here is derived from an EMBL/GenBank/DDBJ whole genome shotgun (WGS) entry which is preliminary data.</text>
</comment>
<keyword evidence="5 8" id="KW-0732">Signal</keyword>
<evidence type="ECO:0000256" key="8">
    <source>
        <dbReference type="SAM" id="SignalP"/>
    </source>
</evidence>
<evidence type="ECO:0000256" key="1">
    <source>
        <dbReference type="ARBA" id="ARBA00004571"/>
    </source>
</evidence>
<evidence type="ECO:0000256" key="7">
    <source>
        <dbReference type="ARBA" id="ARBA00023237"/>
    </source>
</evidence>
<evidence type="ECO:0000313" key="10">
    <source>
        <dbReference type="Proteomes" id="UP000244905"/>
    </source>
</evidence>
<keyword evidence="7" id="KW-0998">Cell outer membrane</keyword>
<proteinExistence type="inferred from homology"/>
<protein>
    <submittedName>
        <fullName evidence="9">Aromatic hydrocarbon degradation protein</fullName>
    </submittedName>
</protein>
<dbReference type="AlphaFoldDB" id="A0A2V1IMF1"/>
<evidence type="ECO:0000256" key="2">
    <source>
        <dbReference type="ARBA" id="ARBA00008163"/>
    </source>
</evidence>
<organism evidence="9 10">
    <name type="scientific">Duncaniella muris</name>
    <dbReference type="NCBI Taxonomy" id="2094150"/>
    <lineage>
        <taxon>Bacteria</taxon>
        <taxon>Pseudomonadati</taxon>
        <taxon>Bacteroidota</taxon>
        <taxon>Bacteroidia</taxon>
        <taxon>Bacteroidales</taxon>
        <taxon>Muribaculaceae</taxon>
        <taxon>Duncaniella</taxon>
    </lineage>
</organism>
<comment type="similarity">
    <text evidence="2">Belongs to the OmpP1/FadL family.</text>
</comment>
<dbReference type="GO" id="GO:0009279">
    <property type="term" value="C:cell outer membrane"/>
    <property type="evidence" value="ECO:0007669"/>
    <property type="project" value="UniProtKB-SubCell"/>
</dbReference>
<reference evidence="10" key="1">
    <citation type="submission" date="2018-02" db="EMBL/GenBank/DDBJ databases">
        <authorList>
            <person name="Clavel T."/>
            <person name="Strowig T."/>
        </authorList>
    </citation>
    <scope>NUCLEOTIDE SEQUENCE [LARGE SCALE GENOMIC DNA]</scope>
    <source>
        <strain evidence="10">DSM 103720</strain>
    </source>
</reference>
<dbReference type="PANTHER" id="PTHR35093:SF8">
    <property type="entry name" value="OUTER MEMBRANE PROTEIN NMB0088-RELATED"/>
    <property type="match status" value="1"/>
</dbReference>
<comment type="subcellular location">
    <subcellularLocation>
        <location evidence="1">Cell outer membrane</location>
        <topology evidence="1">Multi-pass membrane protein</topology>
    </subcellularLocation>
</comment>
<accession>A0A2V1IMF1</accession>
<sequence length="468" mass="50019">MKKFICSALAAASVCGTAYAEGYQINSLSAKQIGMGHTGVALKLGAESMFFNPAGMGFMDKTLDLSGSLTGIMPTATATVNGKDYKTDNGISTPIGVHAAFSIYDNLKAGISFYTPYGSSINWTDNWPGAVLNQNVNLKVFTIQPTVAWAITPKLSVGAGAMISWGSVDLNKGLVTAETTDRTIAALTALGQLPAGTPGFGSTTPASVNLKGQAEMTVGFNVGAMYDITDGLTVGASFRSRMPMKVKAGDATVSYANDLSQNLLGESLDLLNKANFKAEMPCPWVLGLGVSYKPIDRLTLAFDARLTGWHTYRQLDIEFLSEQLADYNQHIEKKYKNSWCYSLGAEFAVTNRFDVRAGLMVDTSPVNKNYYNPETPGMTKVEPTVGLSFRPISSLSIDLGFMYVAGMGVDNASCEYADLLGGQMIKKLTAAGLPQQQIEALGFKPSGTFTADYKLHAFIPSIGVSYSF</sequence>
<keyword evidence="10" id="KW-1185">Reference proteome</keyword>
<feature type="chain" id="PRO_5016101134" evidence="8">
    <location>
        <begin position="21"/>
        <end position="468"/>
    </location>
</feature>
<dbReference type="RefSeq" id="WP_107033256.1">
    <property type="nucleotide sequence ID" value="NZ_CAOLYA010000004.1"/>
</dbReference>
<dbReference type="EMBL" id="PUEC01000038">
    <property type="protein sequence ID" value="PWB00554.1"/>
    <property type="molecule type" value="Genomic_DNA"/>
</dbReference>
<feature type="signal peptide" evidence="8">
    <location>
        <begin position="1"/>
        <end position="20"/>
    </location>
</feature>
<dbReference type="SUPFAM" id="SSF56935">
    <property type="entry name" value="Porins"/>
    <property type="match status" value="1"/>
</dbReference>
<keyword evidence="3" id="KW-1134">Transmembrane beta strand</keyword>
<evidence type="ECO:0000256" key="3">
    <source>
        <dbReference type="ARBA" id="ARBA00022452"/>
    </source>
</evidence>
<gene>
    <name evidence="9" type="ORF">C5O23_12460</name>
</gene>
<keyword evidence="4" id="KW-0812">Transmembrane</keyword>
<dbReference type="Gene3D" id="2.40.160.60">
    <property type="entry name" value="Outer membrane protein transport protein (OMPP1/FadL/TodX)"/>
    <property type="match status" value="1"/>
</dbReference>
<dbReference type="Pfam" id="PF03349">
    <property type="entry name" value="Toluene_X"/>
    <property type="match status" value="1"/>
</dbReference>
<keyword evidence="6" id="KW-0472">Membrane</keyword>
<dbReference type="GO" id="GO:0015483">
    <property type="term" value="F:long-chain fatty acid transporting porin activity"/>
    <property type="evidence" value="ECO:0007669"/>
    <property type="project" value="TreeGrafter"/>
</dbReference>
<dbReference type="Proteomes" id="UP000244905">
    <property type="component" value="Unassembled WGS sequence"/>
</dbReference>
<evidence type="ECO:0000256" key="5">
    <source>
        <dbReference type="ARBA" id="ARBA00022729"/>
    </source>
</evidence>
<dbReference type="GeneID" id="82527139"/>
<dbReference type="InterPro" id="IPR005017">
    <property type="entry name" value="OMPP1/FadL/TodX"/>
</dbReference>
<evidence type="ECO:0000256" key="6">
    <source>
        <dbReference type="ARBA" id="ARBA00023136"/>
    </source>
</evidence>
<evidence type="ECO:0000313" key="9">
    <source>
        <dbReference type="EMBL" id="PWB00554.1"/>
    </source>
</evidence>
<name>A0A2V1IMF1_9BACT</name>